<dbReference type="InterPro" id="IPR029058">
    <property type="entry name" value="AB_hydrolase_fold"/>
</dbReference>
<dbReference type="InterPro" id="IPR013595">
    <property type="entry name" value="Pept_S33_TAP-like_C"/>
</dbReference>
<dbReference type="Pfam" id="PF00561">
    <property type="entry name" value="Abhydrolase_1"/>
    <property type="match status" value="1"/>
</dbReference>
<dbReference type="PANTHER" id="PTHR43248:SF29">
    <property type="entry name" value="TRIPEPTIDYL AMINOPEPTIDASE"/>
    <property type="match status" value="1"/>
</dbReference>
<dbReference type="Proteomes" id="UP000198210">
    <property type="component" value="Chromosome I"/>
</dbReference>
<evidence type="ECO:0000256" key="3">
    <source>
        <dbReference type="ARBA" id="ARBA00022801"/>
    </source>
</evidence>
<dbReference type="EMBL" id="LT607751">
    <property type="protein sequence ID" value="SCG50958.1"/>
    <property type="molecule type" value="Genomic_DNA"/>
</dbReference>
<feature type="chain" id="PRO_5008718136" evidence="5">
    <location>
        <begin position="25"/>
        <end position="542"/>
    </location>
</feature>
<keyword evidence="9" id="KW-1185">Reference proteome</keyword>
<feature type="domain" description="Peptidase S33 tripeptidyl aminopeptidase-like C-terminal" evidence="7">
    <location>
        <begin position="395"/>
        <end position="491"/>
    </location>
</feature>
<name>A0A1C5HY74_9ACTN</name>
<feature type="domain" description="AB hydrolase-1" evidence="6">
    <location>
        <begin position="95"/>
        <end position="274"/>
    </location>
</feature>
<evidence type="ECO:0000259" key="6">
    <source>
        <dbReference type="Pfam" id="PF00561"/>
    </source>
</evidence>
<reference evidence="8 9" key="1">
    <citation type="submission" date="2016-06" db="EMBL/GenBank/DDBJ databases">
        <authorList>
            <person name="Kjaerup R.B."/>
            <person name="Dalgaard T.S."/>
            <person name="Juul-Madsen H.R."/>
        </authorList>
    </citation>
    <scope>NUCLEOTIDE SEQUENCE [LARGE SCALE GENOMIC DNA]</scope>
    <source>
        <strain evidence="8 9">DSM 45097</strain>
    </source>
</reference>
<dbReference type="InterPro" id="IPR000073">
    <property type="entry name" value="AB_hydrolase_1"/>
</dbReference>
<organism evidence="8 9">
    <name type="scientific">Micromonospora siamensis</name>
    <dbReference type="NCBI Taxonomy" id="299152"/>
    <lineage>
        <taxon>Bacteria</taxon>
        <taxon>Bacillati</taxon>
        <taxon>Actinomycetota</taxon>
        <taxon>Actinomycetes</taxon>
        <taxon>Micromonosporales</taxon>
        <taxon>Micromonosporaceae</taxon>
        <taxon>Micromonospora</taxon>
    </lineage>
</organism>
<dbReference type="Pfam" id="PF08386">
    <property type="entry name" value="Abhydrolase_4"/>
    <property type="match status" value="1"/>
</dbReference>
<dbReference type="PANTHER" id="PTHR43248">
    <property type="entry name" value="2-SUCCINYL-6-HYDROXY-2,4-CYCLOHEXADIENE-1-CARBOXYLATE SYNTHASE"/>
    <property type="match status" value="1"/>
</dbReference>
<feature type="compositionally biased region" description="Low complexity" evidence="4">
    <location>
        <begin position="509"/>
        <end position="528"/>
    </location>
</feature>
<evidence type="ECO:0000256" key="1">
    <source>
        <dbReference type="ARBA" id="ARBA00010088"/>
    </source>
</evidence>
<keyword evidence="2 5" id="KW-0732">Signal</keyword>
<dbReference type="RefSeq" id="WP_088970712.1">
    <property type="nucleotide sequence ID" value="NZ_JBHLYF010000006.1"/>
</dbReference>
<dbReference type="Gene3D" id="3.40.50.1820">
    <property type="entry name" value="alpha/beta hydrolase"/>
    <property type="match status" value="1"/>
</dbReference>
<evidence type="ECO:0000256" key="5">
    <source>
        <dbReference type="SAM" id="SignalP"/>
    </source>
</evidence>
<protein>
    <submittedName>
        <fullName evidence="8">TAP-like protein</fullName>
    </submittedName>
</protein>
<comment type="similarity">
    <text evidence="1">Belongs to the peptidase S33 family.</text>
</comment>
<dbReference type="AlphaFoldDB" id="A0A1C5HY74"/>
<dbReference type="GO" id="GO:0016787">
    <property type="term" value="F:hydrolase activity"/>
    <property type="evidence" value="ECO:0007669"/>
    <property type="project" value="UniProtKB-KW"/>
</dbReference>
<dbReference type="SUPFAM" id="SSF53474">
    <property type="entry name" value="alpha/beta-Hydrolases"/>
    <property type="match status" value="1"/>
</dbReference>
<proteinExistence type="inferred from homology"/>
<sequence>MKRIVAVAAVAGLILGGTGAPTQAASQTRPTAGQVSFDPAPIAWGECASPGLARRGGQCGFVEVPLDYDHPTGKKIRLAVSRIAHKTSDADYQGVMLVNPGGPGGSGLTLSVLGEYVPNGAGEAYDWIGFDPRGVGSSEPALSCDGSYFGYDRPYYVPVTPALERTWLKRSEGYAKACTAAGGELLDHLKTTDTVKDMDVIRKALGRQQINYYGFSYGTYLGQVYATLFPQRVRRMVLDGNVDPRDVWYEANLNQDVAFDRNIKVYFDWIARNDAVYHLGDTGAKVERRFYAEQLKLLKRPAGGVIGPDEWSDIFLQAGYYVYGWEEVAQAFAGWVHDGDWQTLKDLYDAGNPQGPGADNGFAVYLGVQCTDVQWPKSWNKWRVDNWRTFLKAPFETWGNAWFNAPCRYWSREVGKPVRIDGGTVGGILLINETLDAATPYPGALEVRSRFPKAVLVEGVGGTTHSGSLSGVACTDDTIAAYLATGALPERVDGRRSDVRCDPVPQPVPAGAAARATGPGLAPAAGAGDLDRRELQKLIGTR</sequence>
<evidence type="ECO:0000256" key="4">
    <source>
        <dbReference type="SAM" id="MobiDB-lite"/>
    </source>
</evidence>
<evidence type="ECO:0000313" key="8">
    <source>
        <dbReference type="EMBL" id="SCG50958.1"/>
    </source>
</evidence>
<evidence type="ECO:0000256" key="2">
    <source>
        <dbReference type="ARBA" id="ARBA00022729"/>
    </source>
</evidence>
<accession>A0A1C5HY74</accession>
<dbReference type="InterPro" id="IPR051601">
    <property type="entry name" value="Serine_prot/Carboxylest_S33"/>
</dbReference>
<feature type="region of interest" description="Disordered" evidence="4">
    <location>
        <begin position="505"/>
        <end position="529"/>
    </location>
</feature>
<feature type="signal peptide" evidence="5">
    <location>
        <begin position="1"/>
        <end position="24"/>
    </location>
</feature>
<keyword evidence="3" id="KW-0378">Hydrolase</keyword>
<evidence type="ECO:0000259" key="7">
    <source>
        <dbReference type="Pfam" id="PF08386"/>
    </source>
</evidence>
<evidence type="ECO:0000313" key="9">
    <source>
        <dbReference type="Proteomes" id="UP000198210"/>
    </source>
</evidence>
<gene>
    <name evidence="8" type="ORF">GA0074704_2569</name>
</gene>